<accession>A0ABU9N7Y6</accession>
<keyword evidence="2" id="KW-1185">Reference proteome</keyword>
<reference evidence="1 2" key="1">
    <citation type="submission" date="2024-03" db="EMBL/GenBank/DDBJ databases">
        <title>Two novel species of the genus Flavobacterium exhibiting potentially degradation of complex polysaccharides.</title>
        <authorList>
            <person name="Lian X."/>
        </authorList>
    </citation>
    <scope>NUCLEOTIDE SEQUENCE [LARGE SCALE GENOMIC DNA]</scope>
    <source>
        <strain evidence="2">j3</strain>
    </source>
</reference>
<protein>
    <submittedName>
        <fullName evidence="1">Uncharacterized protein</fullName>
    </submittedName>
</protein>
<proteinExistence type="predicted"/>
<dbReference type="EMBL" id="JBCGDO010000012">
    <property type="protein sequence ID" value="MEM0542974.1"/>
    <property type="molecule type" value="Genomic_DNA"/>
</dbReference>
<evidence type="ECO:0000313" key="2">
    <source>
        <dbReference type="Proteomes" id="UP001460072"/>
    </source>
</evidence>
<comment type="caution">
    <text evidence="1">The sequence shown here is derived from an EMBL/GenBank/DDBJ whole genome shotgun (WGS) entry which is preliminary data.</text>
</comment>
<gene>
    <name evidence="1" type="ORF">WFZ85_10110</name>
</gene>
<evidence type="ECO:0000313" key="1">
    <source>
        <dbReference type="EMBL" id="MEM0542974.1"/>
    </source>
</evidence>
<dbReference type="RefSeq" id="WP_342696176.1">
    <property type="nucleotide sequence ID" value="NZ_JBCGDO010000012.1"/>
</dbReference>
<dbReference type="Proteomes" id="UP001460072">
    <property type="component" value="Unassembled WGS sequence"/>
</dbReference>
<organism evidence="1 2">
    <name type="scientific">Flavobacterium aureirubrum</name>
    <dbReference type="NCBI Taxonomy" id="3133147"/>
    <lineage>
        <taxon>Bacteria</taxon>
        <taxon>Pseudomonadati</taxon>
        <taxon>Bacteroidota</taxon>
        <taxon>Flavobacteriia</taxon>
        <taxon>Flavobacteriales</taxon>
        <taxon>Flavobacteriaceae</taxon>
        <taxon>Flavobacterium</taxon>
    </lineage>
</organism>
<sequence length="214" mass="25314">MKWIFLLFVPLFAFSQDDSFNGIKKLSKERLEIVINDSIQKMQSLDLYNFLLFIEEEKLANVNDYNAQLIEKMATSKWPIDLHFLSKILIEQKTDKFIIESILEKKRNVWELNSNWSSKFWKMINDYKLNILPSPIYTKEQIAKTIDAFIKENKLGINPMLELNGDQLTEYEEGKLNEFLFKYNIISIAFVSKEDCPKIYGYRGRDGMLIVRTK</sequence>
<name>A0ABU9N7Y6_9FLAO</name>